<dbReference type="Proteomes" id="UP000069902">
    <property type="component" value="Chromosome cPNK"/>
</dbReference>
<dbReference type="GO" id="GO:0032259">
    <property type="term" value="P:methylation"/>
    <property type="evidence" value="ECO:0007669"/>
    <property type="project" value="UniProtKB-KW"/>
</dbReference>
<keyword evidence="2" id="KW-0489">Methyltransferase</keyword>
<evidence type="ECO:0000313" key="2">
    <source>
        <dbReference type="EMBL" id="CUI15827.1"/>
    </source>
</evidence>
<dbReference type="Gene3D" id="3.40.50.150">
    <property type="entry name" value="Vaccinia Virus protein VP39"/>
    <property type="match status" value="1"/>
</dbReference>
<dbReference type="RefSeq" id="WP_079992746.1">
    <property type="nucleotide sequence ID" value="NZ_LN879502.1"/>
</dbReference>
<evidence type="ECO:0000313" key="3">
    <source>
        <dbReference type="Proteomes" id="UP000069902"/>
    </source>
</evidence>
<dbReference type="AlphaFoldDB" id="A0A0U5EPE9"/>
<evidence type="ECO:0000259" key="1">
    <source>
        <dbReference type="Pfam" id="PF08241"/>
    </source>
</evidence>
<dbReference type="GO" id="GO:0008757">
    <property type="term" value="F:S-adenosylmethionine-dependent methyltransferase activity"/>
    <property type="evidence" value="ECO:0007669"/>
    <property type="project" value="InterPro"/>
</dbReference>
<dbReference type="InParanoid" id="A0A0U5EPE9"/>
<dbReference type="CDD" id="cd02440">
    <property type="entry name" value="AdoMet_MTases"/>
    <property type="match status" value="1"/>
</dbReference>
<dbReference type="Pfam" id="PF08241">
    <property type="entry name" value="Methyltransf_11"/>
    <property type="match status" value="1"/>
</dbReference>
<sequence length="249" mass="28875">MLKTALSLLPQRLQIPIKKFARKFFNRPLGREELADVYLKGQGIEIGALHQPLAVSRHARVKYVDRFSLKDLREHYPELRHLPLVSVDIIDDGEKLSTISNETQDFVIANHFVEHSQNPLLTLTNLFRVLNRGGVLYIALPDKRYTFDKDRPITPLEHLLKDYSQGPEQSKQAHFEEWVRLVNKIEEPIAAKKQLDNLIGTDYSIHFHVWTQSEMLEMFLALKKQLQIAFDIEACLKNGGEFILVLRKN</sequence>
<organism evidence="2 3">
    <name type="scientific">Candidatus Protochlamydia naegleriophila</name>
    <dbReference type="NCBI Taxonomy" id="389348"/>
    <lineage>
        <taxon>Bacteria</taxon>
        <taxon>Pseudomonadati</taxon>
        <taxon>Chlamydiota</taxon>
        <taxon>Chlamydiia</taxon>
        <taxon>Parachlamydiales</taxon>
        <taxon>Parachlamydiaceae</taxon>
        <taxon>Candidatus Protochlamydia</taxon>
    </lineage>
</organism>
<gene>
    <name evidence="2" type="ORF">PNK_0189</name>
</gene>
<reference evidence="3" key="1">
    <citation type="submission" date="2015-09" db="EMBL/GenBank/DDBJ databases">
        <authorList>
            <person name="Bertelli C."/>
        </authorList>
    </citation>
    <scope>NUCLEOTIDE SEQUENCE [LARGE SCALE GENOMIC DNA]</scope>
    <source>
        <strain evidence="3">KNic</strain>
    </source>
</reference>
<name>A0A0U5EPE9_9BACT</name>
<feature type="domain" description="Methyltransferase type 11" evidence="1">
    <location>
        <begin position="59"/>
        <end position="138"/>
    </location>
</feature>
<dbReference type="InterPro" id="IPR029063">
    <property type="entry name" value="SAM-dependent_MTases_sf"/>
</dbReference>
<dbReference type="InterPro" id="IPR013216">
    <property type="entry name" value="Methyltransf_11"/>
</dbReference>
<keyword evidence="3" id="KW-1185">Reference proteome</keyword>
<proteinExistence type="predicted"/>
<accession>A0A0U5EPE9</accession>
<dbReference type="PATRIC" id="fig|389348.3.peg.218"/>
<dbReference type="EMBL" id="LN879502">
    <property type="protein sequence ID" value="CUI15827.1"/>
    <property type="molecule type" value="Genomic_DNA"/>
</dbReference>
<dbReference type="SUPFAM" id="SSF53335">
    <property type="entry name" value="S-adenosyl-L-methionine-dependent methyltransferases"/>
    <property type="match status" value="1"/>
</dbReference>
<dbReference type="KEGG" id="pnl:PNK_0189"/>
<protein>
    <submittedName>
        <fullName evidence="2">Putative methyltransferase</fullName>
    </submittedName>
</protein>
<keyword evidence="2" id="KW-0808">Transferase</keyword>